<feature type="active site" description="Proton acceptor" evidence="7">
    <location>
        <position position="362"/>
    </location>
</feature>
<feature type="binding site" evidence="7">
    <location>
        <position position="189"/>
    </location>
    <ligand>
        <name>3-phosphoshikimate</name>
        <dbReference type="ChEBI" id="CHEBI:145989"/>
    </ligand>
</feature>
<protein>
    <recommendedName>
        <fullName evidence="7">3-phosphoshikimate 1-carboxyvinyltransferase</fullName>
        <ecNumber evidence="7">2.5.1.19</ecNumber>
    </recommendedName>
    <alternativeName>
        <fullName evidence="7">5-enolpyruvylshikimate-3-phosphate synthase</fullName>
        <shortName evidence="7">EPSP synthase</shortName>
        <shortName evidence="7">EPSPS</shortName>
    </alternativeName>
</protein>
<organism evidence="9 10">
    <name type="scientific">Candidatus Haliotispira prima</name>
    <dbReference type="NCBI Taxonomy" id="3034016"/>
    <lineage>
        <taxon>Bacteria</taxon>
        <taxon>Pseudomonadati</taxon>
        <taxon>Spirochaetota</taxon>
        <taxon>Spirochaetia</taxon>
        <taxon>Spirochaetales</taxon>
        <taxon>Spirochaetaceae</taxon>
        <taxon>Candidatus Haliotispira</taxon>
    </lineage>
</organism>
<evidence type="ECO:0000256" key="3">
    <source>
        <dbReference type="ARBA" id="ARBA00022605"/>
    </source>
</evidence>
<feature type="binding site" evidence="7">
    <location>
        <position position="20"/>
    </location>
    <ligand>
        <name>3-phosphoshikimate</name>
        <dbReference type="ChEBI" id="CHEBI:145989"/>
    </ligand>
</feature>
<keyword evidence="7" id="KW-0963">Cytoplasm</keyword>
<dbReference type="RefSeq" id="WP_326928178.1">
    <property type="nucleotide sequence ID" value="NZ_CP123443.1"/>
</dbReference>
<evidence type="ECO:0000313" key="9">
    <source>
        <dbReference type="EMBL" id="WGK69974.1"/>
    </source>
</evidence>
<keyword evidence="3 7" id="KW-0028">Amino-acid biosynthesis</keyword>
<comment type="caution">
    <text evidence="7">Lacks conserved residue(s) required for the propagation of feature annotation.</text>
</comment>
<feature type="binding site" evidence="7">
    <location>
        <position position="188"/>
    </location>
    <ligand>
        <name>3-phosphoshikimate</name>
        <dbReference type="ChEBI" id="CHEBI:145989"/>
    </ligand>
</feature>
<feature type="binding site" evidence="7">
    <location>
        <position position="20"/>
    </location>
    <ligand>
        <name>phosphoenolpyruvate</name>
        <dbReference type="ChEBI" id="CHEBI:58702"/>
    </ligand>
</feature>
<evidence type="ECO:0000259" key="8">
    <source>
        <dbReference type="Pfam" id="PF00275"/>
    </source>
</evidence>
<gene>
    <name evidence="7 9" type="primary">aroA</name>
    <name evidence="9" type="ORF">P0082_03705</name>
</gene>
<dbReference type="CDD" id="cd01556">
    <property type="entry name" value="EPSP_synthase"/>
    <property type="match status" value="1"/>
</dbReference>
<dbReference type="EC" id="2.5.1.19" evidence="7"/>
<dbReference type="SUPFAM" id="SSF55205">
    <property type="entry name" value="EPT/RTPC-like"/>
    <property type="match status" value="1"/>
</dbReference>
<dbReference type="InterPro" id="IPR013792">
    <property type="entry name" value="RNA3'P_cycl/enolpyr_Trfase_a/b"/>
</dbReference>
<dbReference type="InterPro" id="IPR001986">
    <property type="entry name" value="Enolpyruvate_Tfrase_dom"/>
</dbReference>
<feature type="binding site" evidence="7">
    <location>
        <position position="190"/>
    </location>
    <ligand>
        <name>phosphoenolpyruvate</name>
        <dbReference type="ChEBI" id="CHEBI:58702"/>
    </ligand>
</feature>
<sequence length="483" mass="52955">MSRLPQVSRLQGEIAVPGSKSHTIRALLIAAMAGGDGESVLLSPLISHDTLSARSMIEQFGAVVTEERRPAPASPNGERQEVEPLPDLLWKVRGISPDKFSIESDQVIEIDVGNSGTSLYLGSAVAALFCRPVRFDGDASIRKRSAKNLLCALQDLGVDVRSEGRDFSCPYTVRGPIRGGSINLAAPTSQYLSALLLALPLTAKDCHTEVSLDLLNEHPYVDITLEWLKQQGIQWQNEDYDHYRIPGGQRYRPFRRLMPADFSSATFFFCAAAITGSTIRLRGLDPNDTQGDKQTLDFLQRMGCKYSWFQGPQESQESQGPGRIERLAQDSSCEEAEGNYTLEFSGPDKLQAADLDLGRTPDALPAMAVACACAAGTSKIYNVAHARKKETDRIRCMAEELQTLGFSVTENPDGLTIRGDTAEFLRAPRMRVAHGHHDHRLIMALSLLNLLAPKDPVILDDTAYAAVTFPGFFENLAYLSGRT</sequence>
<evidence type="ECO:0000256" key="4">
    <source>
        <dbReference type="ARBA" id="ARBA00022679"/>
    </source>
</evidence>
<evidence type="ECO:0000256" key="7">
    <source>
        <dbReference type="HAMAP-Rule" id="MF_00210"/>
    </source>
</evidence>
<comment type="similarity">
    <text evidence="2 7">Belongs to the EPSP synthase family.</text>
</comment>
<dbReference type="Pfam" id="PF00275">
    <property type="entry name" value="EPSP_synthase"/>
    <property type="match status" value="1"/>
</dbReference>
<keyword evidence="10" id="KW-1185">Reference proteome</keyword>
<comment type="pathway">
    <text evidence="1 7">Metabolic intermediate biosynthesis; chorismate biosynthesis; chorismate from D-erythrose 4-phosphate and phosphoenolpyruvate: step 6/7.</text>
</comment>
<comment type="subcellular location">
    <subcellularLocation>
        <location evidence="7">Cytoplasm</location>
    </subcellularLocation>
</comment>
<feature type="binding site" evidence="7">
    <location>
        <position position="190"/>
    </location>
    <ligand>
        <name>3-phosphoshikimate</name>
        <dbReference type="ChEBI" id="CHEBI:145989"/>
    </ligand>
</feature>
<feature type="binding site" evidence="7">
    <location>
        <position position="25"/>
    </location>
    <ligand>
        <name>3-phosphoshikimate</name>
        <dbReference type="ChEBI" id="CHEBI:145989"/>
    </ligand>
</feature>
<proteinExistence type="inferred from homology"/>
<comment type="function">
    <text evidence="7">Catalyzes the transfer of the enolpyruvyl moiety of phosphoenolpyruvate (PEP) to the 5-hydroxyl of shikimate-3-phosphate (S3P) to produce enolpyruvyl shikimate-3-phosphate and inorganic phosphate.</text>
</comment>
<evidence type="ECO:0000256" key="6">
    <source>
        <dbReference type="ARBA" id="ARBA00044633"/>
    </source>
</evidence>
<comment type="subunit">
    <text evidence="7">Monomer.</text>
</comment>
<dbReference type="HAMAP" id="MF_00210">
    <property type="entry name" value="EPSP_synth"/>
    <property type="match status" value="1"/>
</dbReference>
<reference evidence="9 10" key="1">
    <citation type="submission" date="2023-04" db="EMBL/GenBank/DDBJ databases">
        <title>Spirochaete genome identified in red abalone sample constitutes a novel genus.</title>
        <authorList>
            <person name="Sharma S.P."/>
            <person name="Purcell C.M."/>
            <person name="Hyde J.R."/>
            <person name="Severin A.J."/>
        </authorList>
    </citation>
    <scope>NUCLEOTIDE SEQUENCE [LARGE SCALE GENOMIC DNA]</scope>
    <source>
        <strain evidence="9 10">SP-2023</strain>
    </source>
</reference>
<feature type="binding site" evidence="7">
    <location>
        <position position="440"/>
    </location>
    <ligand>
        <name>phosphoenolpyruvate</name>
        <dbReference type="ChEBI" id="CHEBI:58702"/>
    </ligand>
</feature>
<evidence type="ECO:0000256" key="2">
    <source>
        <dbReference type="ARBA" id="ARBA00009948"/>
    </source>
</evidence>
<feature type="binding site" evidence="7">
    <location>
        <position position="116"/>
    </location>
    <ligand>
        <name>phosphoenolpyruvate</name>
        <dbReference type="ChEBI" id="CHEBI:58702"/>
    </ligand>
</feature>
<evidence type="ECO:0000256" key="1">
    <source>
        <dbReference type="ARBA" id="ARBA00004811"/>
    </source>
</evidence>
<dbReference type="PANTHER" id="PTHR21090">
    <property type="entry name" value="AROM/DEHYDROQUINATE SYNTHASE"/>
    <property type="match status" value="1"/>
</dbReference>
<name>A0ABY8MIY3_9SPIO</name>
<feature type="binding site" evidence="7">
    <location>
        <position position="393"/>
    </location>
    <ligand>
        <name>phosphoenolpyruvate</name>
        <dbReference type="ChEBI" id="CHEBI:58702"/>
    </ligand>
</feature>
<dbReference type="GO" id="GO:0003866">
    <property type="term" value="F:3-phosphoshikimate 1-carboxyvinyltransferase activity"/>
    <property type="evidence" value="ECO:0007669"/>
    <property type="project" value="UniProtKB-EC"/>
</dbReference>
<comment type="catalytic activity">
    <reaction evidence="6">
        <text>3-phosphoshikimate + phosphoenolpyruvate = 5-O-(1-carboxyvinyl)-3-phosphoshikimate + phosphate</text>
        <dbReference type="Rhea" id="RHEA:21256"/>
        <dbReference type="ChEBI" id="CHEBI:43474"/>
        <dbReference type="ChEBI" id="CHEBI:57701"/>
        <dbReference type="ChEBI" id="CHEBI:58702"/>
        <dbReference type="ChEBI" id="CHEBI:145989"/>
        <dbReference type="EC" id="2.5.1.19"/>
    </reaction>
    <physiologicalReaction direction="left-to-right" evidence="6">
        <dbReference type="Rhea" id="RHEA:21257"/>
    </physiologicalReaction>
</comment>
<dbReference type="Gene3D" id="3.65.10.10">
    <property type="entry name" value="Enolpyruvate transferase domain"/>
    <property type="match status" value="2"/>
</dbReference>
<dbReference type="PANTHER" id="PTHR21090:SF5">
    <property type="entry name" value="PENTAFUNCTIONAL AROM POLYPEPTIDE"/>
    <property type="match status" value="1"/>
</dbReference>
<keyword evidence="4 7" id="KW-0808">Transferase</keyword>
<feature type="binding site" evidence="7">
    <location>
        <position position="389"/>
    </location>
    <ligand>
        <name>3-phosphoshikimate</name>
        <dbReference type="ChEBI" id="CHEBI:145989"/>
    </ligand>
</feature>
<feature type="domain" description="Enolpyruvate transferase" evidence="8">
    <location>
        <begin position="7"/>
        <end position="476"/>
    </location>
</feature>
<evidence type="ECO:0000256" key="5">
    <source>
        <dbReference type="ARBA" id="ARBA00023141"/>
    </source>
</evidence>
<dbReference type="Proteomes" id="UP001228690">
    <property type="component" value="Chromosome"/>
</dbReference>
<feature type="binding site" evidence="7">
    <location>
        <position position="144"/>
    </location>
    <ligand>
        <name>phosphoenolpyruvate</name>
        <dbReference type="ChEBI" id="CHEBI:58702"/>
    </ligand>
</feature>
<dbReference type="NCBIfam" id="TIGR01356">
    <property type="entry name" value="aroA"/>
    <property type="match status" value="1"/>
</dbReference>
<dbReference type="EMBL" id="CP123443">
    <property type="protein sequence ID" value="WGK69974.1"/>
    <property type="molecule type" value="Genomic_DNA"/>
</dbReference>
<evidence type="ECO:0000313" key="10">
    <source>
        <dbReference type="Proteomes" id="UP001228690"/>
    </source>
</evidence>
<accession>A0ABY8MIY3</accession>
<dbReference type="InterPro" id="IPR036968">
    <property type="entry name" value="Enolpyruvate_Tfrase_sf"/>
</dbReference>
<feature type="binding site" evidence="7">
    <location>
        <position position="362"/>
    </location>
    <ligand>
        <name>3-phosphoshikimate</name>
        <dbReference type="ChEBI" id="CHEBI:145989"/>
    </ligand>
</feature>
<dbReference type="PIRSF" id="PIRSF000505">
    <property type="entry name" value="EPSPS"/>
    <property type="match status" value="1"/>
</dbReference>
<dbReference type="InterPro" id="IPR006264">
    <property type="entry name" value="EPSP_synthase"/>
</dbReference>
<feature type="binding site" evidence="7">
    <location>
        <position position="21"/>
    </location>
    <ligand>
        <name>3-phosphoshikimate</name>
        <dbReference type="ChEBI" id="CHEBI:145989"/>
    </ligand>
</feature>
<keyword evidence="5 7" id="KW-0057">Aromatic amino acid biosynthesis</keyword>